<comment type="caution">
    <text evidence="3">The sequence shown here is derived from an EMBL/GenBank/DDBJ whole genome shotgun (WGS) entry which is preliminary data.</text>
</comment>
<keyword evidence="2" id="KW-0812">Transmembrane</keyword>
<feature type="compositionally biased region" description="Basic residues" evidence="1">
    <location>
        <begin position="1"/>
        <end position="15"/>
    </location>
</feature>
<keyword evidence="2" id="KW-1133">Transmembrane helix</keyword>
<evidence type="ECO:0000256" key="1">
    <source>
        <dbReference type="SAM" id="MobiDB-lite"/>
    </source>
</evidence>
<name>A0AAF1KN00_9PROT</name>
<feature type="region of interest" description="Disordered" evidence="1">
    <location>
        <begin position="1"/>
        <end position="24"/>
    </location>
</feature>
<protein>
    <submittedName>
        <fullName evidence="3">Uncharacterized protein</fullName>
    </submittedName>
</protein>
<organism evidence="3 4">
    <name type="scientific">Plastoroseomonas arctica</name>
    <dbReference type="NCBI Taxonomy" id="1509237"/>
    <lineage>
        <taxon>Bacteria</taxon>
        <taxon>Pseudomonadati</taxon>
        <taxon>Pseudomonadota</taxon>
        <taxon>Alphaproteobacteria</taxon>
        <taxon>Acetobacterales</taxon>
        <taxon>Acetobacteraceae</taxon>
        <taxon>Plastoroseomonas</taxon>
    </lineage>
</organism>
<gene>
    <name evidence="3" type="ORF">GXW79_13455</name>
</gene>
<dbReference type="Proteomes" id="UP001196068">
    <property type="component" value="Unassembled WGS sequence"/>
</dbReference>
<reference evidence="3" key="1">
    <citation type="submission" date="2020-01" db="EMBL/GenBank/DDBJ databases">
        <authorList>
            <person name="Rat A."/>
        </authorList>
    </citation>
    <scope>NUCLEOTIDE SEQUENCE</scope>
    <source>
        <strain evidence="3">LMG 28251</strain>
    </source>
</reference>
<reference evidence="3" key="2">
    <citation type="journal article" date="2021" name="Syst. Appl. Microbiol.">
        <title>Roseomonas hellenica sp. nov., isolated from roots of wild-growing Alkanna tinctoria.</title>
        <authorList>
            <person name="Rat A."/>
            <person name="Naranjo H.D."/>
            <person name="Lebbe L."/>
            <person name="Cnockaert M."/>
            <person name="Krigas N."/>
            <person name="Grigoriadou K."/>
            <person name="Maloupa E."/>
            <person name="Willems A."/>
        </authorList>
    </citation>
    <scope>NUCLEOTIDE SEQUENCE</scope>
    <source>
        <strain evidence="3">LMG 28251</strain>
    </source>
</reference>
<evidence type="ECO:0000256" key="2">
    <source>
        <dbReference type="SAM" id="Phobius"/>
    </source>
</evidence>
<evidence type="ECO:0000313" key="4">
    <source>
        <dbReference type="Proteomes" id="UP001196068"/>
    </source>
</evidence>
<feature type="transmembrane region" description="Helical" evidence="2">
    <location>
        <begin position="34"/>
        <end position="53"/>
    </location>
</feature>
<feature type="transmembrane region" description="Helical" evidence="2">
    <location>
        <begin position="59"/>
        <end position="78"/>
    </location>
</feature>
<sequence>MNARPPRHWIKRPPRPSRPAVVATPPTMPRSRRVLIAAVAGVAVGFCAAYVAANTHPDPALTWAGLGFGGALGAAFAWRFSG</sequence>
<dbReference type="EMBL" id="JAAEDH010000015">
    <property type="protein sequence ID" value="MBR0656084.1"/>
    <property type="molecule type" value="Genomic_DNA"/>
</dbReference>
<dbReference type="AlphaFoldDB" id="A0AAF1KN00"/>
<dbReference type="RefSeq" id="WP_211874930.1">
    <property type="nucleotide sequence ID" value="NZ_JAAEDH010000015.1"/>
</dbReference>
<keyword evidence="4" id="KW-1185">Reference proteome</keyword>
<evidence type="ECO:0000313" key="3">
    <source>
        <dbReference type="EMBL" id="MBR0656084.1"/>
    </source>
</evidence>
<proteinExistence type="predicted"/>
<keyword evidence="2" id="KW-0472">Membrane</keyword>
<accession>A0AAF1KN00</accession>